<dbReference type="Proteomes" id="UP001500064">
    <property type="component" value="Unassembled WGS sequence"/>
</dbReference>
<comment type="caution">
    <text evidence="1">The sequence shown here is derived from an EMBL/GenBank/DDBJ whole genome shotgun (WGS) entry which is preliminary data.</text>
</comment>
<reference evidence="1 2" key="1">
    <citation type="journal article" date="2019" name="Int. J. Syst. Evol. Microbiol.">
        <title>The Global Catalogue of Microorganisms (GCM) 10K type strain sequencing project: providing services to taxonomists for standard genome sequencing and annotation.</title>
        <authorList>
            <consortium name="The Broad Institute Genomics Platform"/>
            <consortium name="The Broad Institute Genome Sequencing Center for Infectious Disease"/>
            <person name="Wu L."/>
            <person name="Ma J."/>
        </authorList>
    </citation>
    <scope>NUCLEOTIDE SEQUENCE [LARGE SCALE GENOMIC DNA]</scope>
    <source>
        <strain evidence="1 2">JCM 13929</strain>
    </source>
</reference>
<evidence type="ECO:0000313" key="1">
    <source>
        <dbReference type="EMBL" id="GAA1686824.1"/>
    </source>
</evidence>
<dbReference type="RefSeq" id="WP_346114137.1">
    <property type="nucleotide sequence ID" value="NZ_BAAAMU010000151.1"/>
</dbReference>
<gene>
    <name evidence="1" type="ORF">GCM10009733_099330</name>
</gene>
<sequence>MELKVRRPGERDPTSEGLTQLDSYLGRLTLGTGVLVMSNRRSKALPWAERGAFEQATTPSGRHVTVLRV</sequence>
<proteinExistence type="predicted"/>
<dbReference type="EMBL" id="BAAAMU010000151">
    <property type="protein sequence ID" value="GAA1686824.1"/>
    <property type="molecule type" value="Genomic_DNA"/>
</dbReference>
<keyword evidence="2" id="KW-1185">Reference proteome</keyword>
<name>A0ABN2HEZ1_9ACTN</name>
<evidence type="ECO:0000313" key="2">
    <source>
        <dbReference type="Proteomes" id="UP001500064"/>
    </source>
</evidence>
<accession>A0ABN2HEZ1</accession>
<organism evidence="1 2">
    <name type="scientific">Nonomuraea maheshkhaliensis</name>
    <dbReference type="NCBI Taxonomy" id="419590"/>
    <lineage>
        <taxon>Bacteria</taxon>
        <taxon>Bacillati</taxon>
        <taxon>Actinomycetota</taxon>
        <taxon>Actinomycetes</taxon>
        <taxon>Streptosporangiales</taxon>
        <taxon>Streptosporangiaceae</taxon>
        <taxon>Nonomuraea</taxon>
    </lineage>
</organism>
<protein>
    <submittedName>
        <fullName evidence="1">Uncharacterized protein</fullName>
    </submittedName>
</protein>